<evidence type="ECO:0000313" key="1">
    <source>
        <dbReference type="EMBL" id="SHF78271.1"/>
    </source>
</evidence>
<accession>A0A1M5EGS8</accession>
<dbReference type="EMBL" id="FQUO01000012">
    <property type="protein sequence ID" value="SHF78271.1"/>
    <property type="molecule type" value="Genomic_DNA"/>
</dbReference>
<sequence>MKNLYTALFCSLLICIVTVFPVAKLIAQDTTVYQYKDSSTGRSSIFAGTQIPLQFTVGYEYRLSKVLSARAQAGFVGQPYSGFIVDAMEAFGMDKYLSQVIRKSFEGGVVIGAGPNFHFGKNYIGVFGQYMRLKTGGITPADALSIQFKKDFSQFDVTGLPVFVFNMQSSMFNTGLLYGRQFTLRNPRFAINAEAGIAKVVASKNNFSSNRSLIDRTRFATNLYRELDEEIRSAYWKHGFIPTLNLYFVYHL</sequence>
<dbReference type="RefSeq" id="WP_143157357.1">
    <property type="nucleotide sequence ID" value="NZ_FQUO01000012.1"/>
</dbReference>
<protein>
    <recommendedName>
        <fullName evidence="3">Outer membrane protein beta-barrel domain-containing protein</fullName>
    </recommendedName>
</protein>
<proteinExistence type="predicted"/>
<evidence type="ECO:0008006" key="3">
    <source>
        <dbReference type="Google" id="ProtNLM"/>
    </source>
</evidence>
<evidence type="ECO:0000313" key="2">
    <source>
        <dbReference type="Proteomes" id="UP000184368"/>
    </source>
</evidence>
<name>A0A1M5EGS8_9BACT</name>
<keyword evidence="2" id="KW-1185">Reference proteome</keyword>
<dbReference type="OrthoDB" id="978040at2"/>
<gene>
    <name evidence="1" type="ORF">SAMN05444008_11235</name>
</gene>
<dbReference type="Proteomes" id="UP000184368">
    <property type="component" value="Unassembled WGS sequence"/>
</dbReference>
<organism evidence="1 2">
    <name type="scientific">Cnuella takakiae</name>
    <dbReference type="NCBI Taxonomy" id="1302690"/>
    <lineage>
        <taxon>Bacteria</taxon>
        <taxon>Pseudomonadati</taxon>
        <taxon>Bacteroidota</taxon>
        <taxon>Chitinophagia</taxon>
        <taxon>Chitinophagales</taxon>
        <taxon>Chitinophagaceae</taxon>
        <taxon>Cnuella</taxon>
    </lineage>
</organism>
<dbReference type="AlphaFoldDB" id="A0A1M5EGS8"/>
<reference evidence="1 2" key="1">
    <citation type="submission" date="2016-11" db="EMBL/GenBank/DDBJ databases">
        <authorList>
            <person name="Jaros S."/>
            <person name="Januszkiewicz K."/>
            <person name="Wedrychowicz H."/>
        </authorList>
    </citation>
    <scope>NUCLEOTIDE SEQUENCE [LARGE SCALE GENOMIC DNA]</scope>
    <source>
        <strain evidence="1 2">DSM 26897</strain>
    </source>
</reference>